<evidence type="ECO:0000313" key="2">
    <source>
        <dbReference type="EMBL" id="KNE65740.1"/>
    </source>
</evidence>
<feature type="region of interest" description="Disordered" evidence="1">
    <location>
        <begin position="78"/>
        <end position="103"/>
    </location>
</feature>
<proteinExistence type="predicted"/>
<protein>
    <submittedName>
        <fullName evidence="2">Uncharacterized protein</fullName>
    </submittedName>
</protein>
<evidence type="ECO:0000256" key="1">
    <source>
        <dbReference type="SAM" id="MobiDB-lite"/>
    </source>
</evidence>
<dbReference type="OrthoDB" id="3168162at2759"/>
<sequence>MPANTMPTGTADATTAAIEAALVHFNHLVTTTGDAVASIPGSQLLGKYIRNSYQNDPARVVLELFLFFFAVQYLLSKRARPASSPDGKSIELSQREIDELFDE</sequence>
<accession>A0A0L0STK7</accession>
<reference evidence="3" key="2">
    <citation type="submission" date="2009-11" db="EMBL/GenBank/DDBJ databases">
        <title>The Genome Sequence of Allomyces macrogynus strain ATCC 38327.</title>
        <authorList>
            <consortium name="The Broad Institute Genome Sequencing Platform"/>
            <person name="Russ C."/>
            <person name="Cuomo C."/>
            <person name="Shea T."/>
            <person name="Young S.K."/>
            <person name="Zeng Q."/>
            <person name="Koehrsen M."/>
            <person name="Haas B."/>
            <person name="Borodovsky M."/>
            <person name="Guigo R."/>
            <person name="Alvarado L."/>
            <person name="Berlin A."/>
            <person name="Borenstein D."/>
            <person name="Chen Z."/>
            <person name="Engels R."/>
            <person name="Freedman E."/>
            <person name="Gellesch M."/>
            <person name="Goldberg J."/>
            <person name="Griggs A."/>
            <person name="Gujja S."/>
            <person name="Heiman D."/>
            <person name="Hepburn T."/>
            <person name="Howarth C."/>
            <person name="Jen D."/>
            <person name="Larson L."/>
            <person name="Lewis B."/>
            <person name="Mehta T."/>
            <person name="Park D."/>
            <person name="Pearson M."/>
            <person name="Roberts A."/>
            <person name="Saif S."/>
            <person name="Shenoy N."/>
            <person name="Sisk P."/>
            <person name="Stolte C."/>
            <person name="Sykes S."/>
            <person name="Walk T."/>
            <person name="White J."/>
            <person name="Yandava C."/>
            <person name="Burger G."/>
            <person name="Gray M.W."/>
            <person name="Holland P.W.H."/>
            <person name="King N."/>
            <person name="Lang F.B.F."/>
            <person name="Roger A.J."/>
            <person name="Ruiz-Trillo I."/>
            <person name="Lander E."/>
            <person name="Nusbaum C."/>
        </authorList>
    </citation>
    <scope>NUCLEOTIDE SEQUENCE [LARGE SCALE GENOMIC DNA]</scope>
    <source>
        <strain evidence="3">ATCC 38327</strain>
    </source>
</reference>
<dbReference type="STRING" id="578462.A0A0L0STK7"/>
<dbReference type="eggNOG" id="KOG1358">
    <property type="taxonomic scope" value="Eukaryota"/>
</dbReference>
<evidence type="ECO:0000313" key="3">
    <source>
        <dbReference type="Proteomes" id="UP000054350"/>
    </source>
</evidence>
<keyword evidence="3" id="KW-1185">Reference proteome</keyword>
<dbReference type="VEuPathDB" id="FungiDB:AMAG_09719"/>
<feature type="compositionally biased region" description="Basic and acidic residues" evidence="1">
    <location>
        <begin position="93"/>
        <end position="103"/>
    </location>
</feature>
<organism evidence="2 3">
    <name type="scientific">Allomyces macrogynus (strain ATCC 38327)</name>
    <name type="common">Allomyces javanicus var. macrogynus</name>
    <dbReference type="NCBI Taxonomy" id="578462"/>
    <lineage>
        <taxon>Eukaryota</taxon>
        <taxon>Fungi</taxon>
        <taxon>Fungi incertae sedis</taxon>
        <taxon>Blastocladiomycota</taxon>
        <taxon>Blastocladiomycetes</taxon>
        <taxon>Blastocladiales</taxon>
        <taxon>Blastocladiaceae</taxon>
        <taxon>Allomyces</taxon>
    </lineage>
</organism>
<dbReference type="Proteomes" id="UP000054350">
    <property type="component" value="Unassembled WGS sequence"/>
</dbReference>
<dbReference type="AlphaFoldDB" id="A0A0L0STK7"/>
<name>A0A0L0STK7_ALLM3</name>
<gene>
    <name evidence="2" type="ORF">AMAG_09719</name>
</gene>
<reference evidence="2 3" key="1">
    <citation type="submission" date="2009-11" db="EMBL/GenBank/DDBJ databases">
        <title>Annotation of Allomyces macrogynus ATCC 38327.</title>
        <authorList>
            <consortium name="The Broad Institute Genome Sequencing Platform"/>
            <person name="Russ C."/>
            <person name="Cuomo C."/>
            <person name="Burger G."/>
            <person name="Gray M.W."/>
            <person name="Holland P.W.H."/>
            <person name="King N."/>
            <person name="Lang F.B.F."/>
            <person name="Roger A.J."/>
            <person name="Ruiz-Trillo I."/>
            <person name="Young S.K."/>
            <person name="Zeng Q."/>
            <person name="Gargeya S."/>
            <person name="Fitzgerald M."/>
            <person name="Haas B."/>
            <person name="Abouelleil A."/>
            <person name="Alvarado L."/>
            <person name="Arachchi H.M."/>
            <person name="Berlin A."/>
            <person name="Chapman S.B."/>
            <person name="Gearin G."/>
            <person name="Goldberg J."/>
            <person name="Griggs A."/>
            <person name="Gujja S."/>
            <person name="Hansen M."/>
            <person name="Heiman D."/>
            <person name="Howarth C."/>
            <person name="Larimer J."/>
            <person name="Lui A."/>
            <person name="MacDonald P.J.P."/>
            <person name="McCowen C."/>
            <person name="Montmayeur A."/>
            <person name="Murphy C."/>
            <person name="Neiman D."/>
            <person name="Pearson M."/>
            <person name="Priest M."/>
            <person name="Roberts A."/>
            <person name="Saif S."/>
            <person name="Shea T."/>
            <person name="Sisk P."/>
            <person name="Stolte C."/>
            <person name="Sykes S."/>
            <person name="Wortman J."/>
            <person name="Nusbaum C."/>
            <person name="Birren B."/>
        </authorList>
    </citation>
    <scope>NUCLEOTIDE SEQUENCE [LARGE SCALE GENOMIC DNA]</scope>
    <source>
        <strain evidence="2 3">ATCC 38327</strain>
    </source>
</reference>
<dbReference type="EMBL" id="GG745348">
    <property type="protein sequence ID" value="KNE65740.1"/>
    <property type="molecule type" value="Genomic_DNA"/>
</dbReference>